<accession>A0A9P9W8T9</accession>
<comment type="caution">
    <text evidence="1">The sequence shown here is derived from an EMBL/GenBank/DDBJ whole genome shotgun (WGS) entry which is preliminary data.</text>
</comment>
<dbReference type="Pfam" id="PF09351">
    <property type="entry name" value="DUF1993"/>
    <property type="match status" value="1"/>
</dbReference>
<dbReference type="PANTHER" id="PTHR36922">
    <property type="entry name" value="BLL2446 PROTEIN"/>
    <property type="match status" value="1"/>
</dbReference>
<dbReference type="OrthoDB" id="3724345at2759"/>
<evidence type="ECO:0000313" key="2">
    <source>
        <dbReference type="Proteomes" id="UP000829685"/>
    </source>
</evidence>
<proteinExistence type="predicted"/>
<dbReference type="AlphaFoldDB" id="A0A9P9W8T9"/>
<evidence type="ECO:0008006" key="3">
    <source>
        <dbReference type="Google" id="ProtNLM"/>
    </source>
</evidence>
<dbReference type="InterPro" id="IPR034660">
    <property type="entry name" value="DinB/YfiT-like"/>
</dbReference>
<name>A0A9P9W8T9_9PEZI</name>
<dbReference type="Proteomes" id="UP000829685">
    <property type="component" value="Unassembled WGS sequence"/>
</dbReference>
<gene>
    <name evidence="1" type="ORF">JX265_013328</name>
</gene>
<organism evidence="1 2">
    <name type="scientific">Neoarthrinium moseri</name>
    <dbReference type="NCBI Taxonomy" id="1658444"/>
    <lineage>
        <taxon>Eukaryota</taxon>
        <taxon>Fungi</taxon>
        <taxon>Dikarya</taxon>
        <taxon>Ascomycota</taxon>
        <taxon>Pezizomycotina</taxon>
        <taxon>Sordariomycetes</taxon>
        <taxon>Xylariomycetidae</taxon>
        <taxon>Amphisphaeriales</taxon>
        <taxon>Apiosporaceae</taxon>
        <taxon>Neoarthrinium</taxon>
    </lineage>
</organism>
<dbReference type="EMBL" id="JAFIMR010000067">
    <property type="protein sequence ID" value="KAI1850848.1"/>
    <property type="molecule type" value="Genomic_DNA"/>
</dbReference>
<protein>
    <recommendedName>
        <fullName evidence="3">DUF1993 domain-containing protein</fullName>
    </recommendedName>
</protein>
<sequence>MATLYDISFPVIIKVLRTTVSVLTKGEEYANQNGISTKELLTARIYDDMLPLTTQVLILVKLSRQAIKTLTGATPAEVQFEDKPLEELFTLLDDTLKDLSAVEKRSVDEMEGTDVNFPMGAKTMKSTAPDYIRGFIVPNMYFHLSITYALLRKQGVPLGKRDYLSEFAQNLVEV</sequence>
<keyword evidence="2" id="KW-1185">Reference proteome</keyword>
<dbReference type="PANTHER" id="PTHR36922:SF1">
    <property type="entry name" value="DUF1993 DOMAIN-CONTAINING PROTEIN"/>
    <property type="match status" value="1"/>
</dbReference>
<evidence type="ECO:0000313" key="1">
    <source>
        <dbReference type="EMBL" id="KAI1850848.1"/>
    </source>
</evidence>
<dbReference type="SUPFAM" id="SSF109854">
    <property type="entry name" value="DinB/YfiT-like putative metalloenzymes"/>
    <property type="match status" value="1"/>
</dbReference>
<reference evidence="1" key="1">
    <citation type="submission" date="2021-03" db="EMBL/GenBank/DDBJ databases">
        <title>Revisited historic fungal species revealed as producer of novel bioactive compounds through whole genome sequencing and comparative genomics.</title>
        <authorList>
            <person name="Vignolle G.A."/>
            <person name="Hochenegger N."/>
            <person name="Mach R.L."/>
            <person name="Mach-Aigner A.R."/>
            <person name="Javad Rahimi M."/>
            <person name="Salim K.A."/>
            <person name="Chan C.M."/>
            <person name="Lim L.B.L."/>
            <person name="Cai F."/>
            <person name="Druzhinina I.S."/>
            <person name="U'Ren J.M."/>
            <person name="Derntl C."/>
        </authorList>
    </citation>
    <scope>NUCLEOTIDE SEQUENCE</scope>
    <source>
        <strain evidence="1">TUCIM 5799</strain>
    </source>
</reference>
<dbReference type="Gene3D" id="1.20.120.450">
    <property type="entry name" value="dinb family like domain"/>
    <property type="match status" value="1"/>
</dbReference>
<dbReference type="InterPro" id="IPR018531">
    <property type="entry name" value="DUF1993"/>
</dbReference>